<feature type="active site" evidence="5">
    <location>
        <position position="337"/>
    </location>
</feature>
<dbReference type="InterPro" id="IPR038765">
    <property type="entry name" value="Papain-like_cys_pep_sf"/>
</dbReference>
<evidence type="ECO:0000256" key="4">
    <source>
        <dbReference type="ARBA" id="ARBA00022807"/>
    </source>
</evidence>
<dbReference type="GO" id="GO:0004198">
    <property type="term" value="F:calcium-dependent cysteine-type endopeptidase activity"/>
    <property type="evidence" value="ECO:0007669"/>
    <property type="project" value="InterPro"/>
</dbReference>
<comment type="caution">
    <text evidence="7">The sequence shown here is derived from an EMBL/GenBank/DDBJ whole genome shotgun (WGS) entry which is preliminary data.</text>
</comment>
<dbReference type="EMBL" id="JACEZT010000009">
    <property type="protein sequence ID" value="MBA5638400.1"/>
    <property type="molecule type" value="Genomic_DNA"/>
</dbReference>
<evidence type="ECO:0000256" key="2">
    <source>
        <dbReference type="ARBA" id="ARBA00022670"/>
    </source>
</evidence>
<dbReference type="InterPro" id="IPR018247">
    <property type="entry name" value="EF_Hand_1_Ca_BS"/>
</dbReference>
<comment type="similarity">
    <text evidence="1">Belongs to the peptidase C2 family.</text>
</comment>
<protein>
    <submittedName>
        <fullName evidence="7">DUF4214 domain-containing protein</fullName>
    </submittedName>
</protein>
<evidence type="ECO:0000259" key="6">
    <source>
        <dbReference type="PROSITE" id="PS50203"/>
    </source>
</evidence>
<gene>
    <name evidence="7" type="ORF">H3H37_15180</name>
</gene>
<sequence length="1447" mass="148808">MTTSATTDWIAALADNGVRNDLATAAADGVLSYNEALRVLNDTAADGTFTAAEFQALQTVAAHLNNGVTATSYVADIFTQLVLGNPANIAWHGGSTDSATLGNLRADSSVTQLNELISKWFLGTDMPDLTMVPDNQRSVTQPQYRTVSGPLYGHTGAAAIVDVAQGALGDCVVCASMIEMVNNHPDLLKSMIVDNGNGTYGVRFYLHGNEVWVTVNQQLPTDAYGHQVYGHNGAQQEVALWMPLLEKAYAQLSETGMVGHPAVNSYENIDGNITSIVLPAMSNARVTYYSTTASDWADKKAMLVAALAAHRDVVFETTKDAPHTYDSDGMIELVGWHAFAVLGYDAGTDKFIVRNPWGDNYASQNWTAQFEVSMDEMQAEGGGVAVAASLSSPVVQLAGVSHKLGLSAAVDVAPLFAVFNPDALPVSRYLFHAAGSGALDLHGATDLATAEQHAAGDVVIGAADLARLQFLSPGADGAAVLSIQALVGQQWSAANDIHWTFSGTSADTMVLPKVLTAMDTGAIVSLSSLFQLDGANDAKVFYEVSVPDNGGTLEVHGARNLWPDAKPGEYEFNAADLRLVTYQAPSTAGMVTLQICPYHGDGWGGWQNINIQVGTRDVAHALQNYANGQLALIGPVHDASAAVFANLDGLNTLLHSDRLGFIQITDDVAQVQSMTGAQFDQYRGVFAAMRGNFSLHVTDASLADAPLLGTSLAEHVASAGFSGSAADVAANLDVLQTLAAAGRLAGITLTDSGTATLSITGTQMAADSAALRLIAGDYHVAVQDSVAAVLAASATSAVALSYTISDSAANVNASLDALQALAAAGKLSAITLTDSGQATLKLGVAKLFTDGAALDKLLGHYTLAATGANAADAAKLAPYYPQASFTVSDSAAQVQASLAALQALAAQGRLFGLTLTDGGMPVLSVTADQLVDDGALLRAITSPYKLSVAGVGAGAARFVLQQGAMRTADVQFHPSTDGQALAGQVNTVVGFQNATLGQGHHAVVLDGARDHYAVRLDSSGQLELKNIAAGDADYNKSVTIHGVSYIVFNGAATDAGGNYPNMYFVADAHNAAVAELYVAALGRLPDLRGLEYWETLLGGGSALTDIAASFIASQEFQLRFPAAASPADLGGAADQAFVTALYQNVLHRAPDAGGLHYWLDRLANGGSRADVLVSFALSPEDESNTHAAPGHQNGWLIDTNQGGYADSATLLPAATVLNQGLANGYLNTGLIAAASIGTGVAAGGISLAGHTLTLAQGLTAQSVVLSSVVDHLLGHGNNNQIYSGGHATIAIDGVGNTIHMNGADRLDLLDGSDTLVINFAPGSGATLHLAQGQPTLLSAAASQVSGAALNSSQGYVIQVGSLGDGSAGAAAAAINAAYAVAATSTEHITFIGQDSSGNMEAWRFGAGSTGNVTADANGNHQVDAAELVHLATLIGVNAAQLHATDLA</sequence>
<dbReference type="InterPro" id="IPR025282">
    <property type="entry name" value="DUF4214"/>
</dbReference>
<feature type="active site" evidence="5">
    <location>
        <position position="355"/>
    </location>
</feature>
<dbReference type="InterPro" id="IPR001300">
    <property type="entry name" value="Peptidase_C2_calpain_cat"/>
</dbReference>
<dbReference type="Gene3D" id="3.90.70.10">
    <property type="entry name" value="Cysteine proteinases"/>
    <property type="match status" value="1"/>
</dbReference>
<feature type="domain" description="Calpain catalytic" evidence="6">
    <location>
        <begin position="162"/>
        <end position="381"/>
    </location>
</feature>
<evidence type="ECO:0000313" key="8">
    <source>
        <dbReference type="Proteomes" id="UP000534388"/>
    </source>
</evidence>
<keyword evidence="8" id="KW-1185">Reference proteome</keyword>
<feature type="active site" evidence="5">
    <location>
        <position position="171"/>
    </location>
</feature>
<dbReference type="Proteomes" id="UP000534388">
    <property type="component" value="Unassembled WGS sequence"/>
</dbReference>
<dbReference type="PANTHER" id="PTHR10183">
    <property type="entry name" value="CALPAIN"/>
    <property type="match status" value="1"/>
</dbReference>
<keyword evidence="4 5" id="KW-0788">Thiol protease</keyword>
<dbReference type="Pfam" id="PF00648">
    <property type="entry name" value="Peptidase_C2"/>
    <property type="match status" value="1"/>
</dbReference>
<evidence type="ECO:0000256" key="5">
    <source>
        <dbReference type="PROSITE-ProRule" id="PRU00239"/>
    </source>
</evidence>
<accession>A0A7W2ICN1</accession>
<dbReference type="Gene3D" id="1.10.3130.20">
    <property type="entry name" value="Phycobilisome linker domain"/>
    <property type="match status" value="1"/>
</dbReference>
<dbReference type="InterPro" id="IPR038255">
    <property type="entry name" value="PBS_linker_sf"/>
</dbReference>
<evidence type="ECO:0000256" key="3">
    <source>
        <dbReference type="ARBA" id="ARBA00022801"/>
    </source>
</evidence>
<dbReference type="RefSeq" id="WP_182163913.1">
    <property type="nucleotide sequence ID" value="NZ_JACEZT010000009.1"/>
</dbReference>
<proteinExistence type="inferred from homology"/>
<name>A0A7W2ICN1_9BURK</name>
<organism evidence="7 8">
    <name type="scientific">Rugamonas brunnea</name>
    <dbReference type="NCBI Taxonomy" id="2758569"/>
    <lineage>
        <taxon>Bacteria</taxon>
        <taxon>Pseudomonadati</taxon>
        <taxon>Pseudomonadota</taxon>
        <taxon>Betaproteobacteria</taxon>
        <taxon>Burkholderiales</taxon>
        <taxon>Oxalobacteraceae</taxon>
        <taxon>Telluria group</taxon>
        <taxon>Rugamonas</taxon>
    </lineage>
</organism>
<dbReference type="SUPFAM" id="SSF54001">
    <property type="entry name" value="Cysteine proteinases"/>
    <property type="match status" value="1"/>
</dbReference>
<evidence type="ECO:0000313" key="7">
    <source>
        <dbReference type="EMBL" id="MBA5638400.1"/>
    </source>
</evidence>
<dbReference type="Pfam" id="PF13946">
    <property type="entry name" value="DUF4214"/>
    <property type="match status" value="2"/>
</dbReference>
<dbReference type="InterPro" id="IPR022684">
    <property type="entry name" value="Calpain_cysteine_protease"/>
</dbReference>
<evidence type="ECO:0000256" key="1">
    <source>
        <dbReference type="ARBA" id="ARBA00007623"/>
    </source>
</evidence>
<keyword evidence="2 5" id="KW-0645">Protease</keyword>
<reference evidence="7 8" key="1">
    <citation type="submission" date="2020-07" db="EMBL/GenBank/DDBJ databases">
        <title>Novel species isolated from subtropical streams in China.</title>
        <authorList>
            <person name="Lu H."/>
        </authorList>
    </citation>
    <scope>NUCLEOTIDE SEQUENCE [LARGE SCALE GENOMIC DNA]</scope>
    <source>
        <strain evidence="7 8">LX20W</strain>
    </source>
</reference>
<dbReference type="PROSITE" id="PS00018">
    <property type="entry name" value="EF_HAND_1"/>
    <property type="match status" value="1"/>
</dbReference>
<dbReference type="PANTHER" id="PTHR10183:SF379">
    <property type="entry name" value="CALPAIN-5"/>
    <property type="match status" value="1"/>
</dbReference>
<dbReference type="SMART" id="SM00230">
    <property type="entry name" value="CysPc"/>
    <property type="match status" value="1"/>
</dbReference>
<dbReference type="PROSITE" id="PS50203">
    <property type="entry name" value="CALPAIN_CAT"/>
    <property type="match status" value="1"/>
</dbReference>
<keyword evidence="3 5" id="KW-0378">Hydrolase</keyword>
<dbReference type="GO" id="GO:0006508">
    <property type="term" value="P:proteolysis"/>
    <property type="evidence" value="ECO:0007669"/>
    <property type="project" value="UniProtKB-KW"/>
</dbReference>